<reference evidence="1" key="1">
    <citation type="submission" date="2014-09" db="EMBL/GenBank/DDBJ databases">
        <authorList>
            <person name="Magalhaes I.L.F."/>
            <person name="Oliveira U."/>
            <person name="Santos F.R."/>
            <person name="Vidigal T.H.D.A."/>
            <person name="Brescovit A.D."/>
            <person name="Santos A.J."/>
        </authorList>
    </citation>
    <scope>NUCLEOTIDE SEQUENCE</scope>
    <source>
        <tissue evidence="1">Shoot tissue taken approximately 20 cm above the soil surface</tissue>
    </source>
</reference>
<sequence length="74" mass="8379">MPIPVTVQVACYPTSDYILFEQVVDFCDVQFHQISKDKVHCQGAKPSNACRPEKLLQKVDGKARERYHMGGINV</sequence>
<evidence type="ECO:0000313" key="1">
    <source>
        <dbReference type="EMBL" id="JAE06350.1"/>
    </source>
</evidence>
<organism evidence="1">
    <name type="scientific">Arundo donax</name>
    <name type="common">Giant reed</name>
    <name type="synonym">Donax arundinaceus</name>
    <dbReference type="NCBI Taxonomy" id="35708"/>
    <lineage>
        <taxon>Eukaryota</taxon>
        <taxon>Viridiplantae</taxon>
        <taxon>Streptophyta</taxon>
        <taxon>Embryophyta</taxon>
        <taxon>Tracheophyta</taxon>
        <taxon>Spermatophyta</taxon>
        <taxon>Magnoliopsida</taxon>
        <taxon>Liliopsida</taxon>
        <taxon>Poales</taxon>
        <taxon>Poaceae</taxon>
        <taxon>PACMAD clade</taxon>
        <taxon>Arundinoideae</taxon>
        <taxon>Arundineae</taxon>
        <taxon>Arundo</taxon>
    </lineage>
</organism>
<dbReference type="AlphaFoldDB" id="A0A0A9EZY2"/>
<dbReference type="EMBL" id="GBRH01191546">
    <property type="protein sequence ID" value="JAE06350.1"/>
    <property type="molecule type" value="Transcribed_RNA"/>
</dbReference>
<accession>A0A0A9EZY2</accession>
<proteinExistence type="predicted"/>
<name>A0A0A9EZY2_ARUDO</name>
<reference evidence="1" key="2">
    <citation type="journal article" date="2015" name="Data Brief">
        <title>Shoot transcriptome of the giant reed, Arundo donax.</title>
        <authorList>
            <person name="Barrero R.A."/>
            <person name="Guerrero F.D."/>
            <person name="Moolhuijzen P."/>
            <person name="Goolsby J.A."/>
            <person name="Tidwell J."/>
            <person name="Bellgard S.E."/>
            <person name="Bellgard M.I."/>
        </authorList>
    </citation>
    <scope>NUCLEOTIDE SEQUENCE</scope>
    <source>
        <tissue evidence="1">Shoot tissue taken approximately 20 cm above the soil surface</tissue>
    </source>
</reference>
<protein>
    <submittedName>
        <fullName evidence="1">Uncharacterized protein</fullName>
    </submittedName>
</protein>